<dbReference type="PROSITE" id="PS50042">
    <property type="entry name" value="CNMP_BINDING_3"/>
    <property type="match status" value="1"/>
</dbReference>
<dbReference type="Pfam" id="PF00027">
    <property type="entry name" value="cNMP_binding"/>
    <property type="match status" value="1"/>
</dbReference>
<comment type="caution">
    <text evidence="2">The sequence shown here is derived from an EMBL/GenBank/DDBJ whole genome shotgun (WGS) entry which is preliminary data.</text>
</comment>
<dbReference type="InterPro" id="IPR014710">
    <property type="entry name" value="RmlC-like_jellyroll"/>
</dbReference>
<reference evidence="2 3" key="1">
    <citation type="submission" date="2014-12" db="EMBL/GenBank/DDBJ databases">
        <title>Genome assembly of Enhygromyxa salina DSM 15201.</title>
        <authorList>
            <person name="Sharma G."/>
            <person name="Subramanian S."/>
        </authorList>
    </citation>
    <scope>NUCLEOTIDE SEQUENCE [LARGE SCALE GENOMIC DNA]</scope>
    <source>
        <strain evidence="2 3">DSM 15201</strain>
    </source>
</reference>
<dbReference type="SMART" id="SM00100">
    <property type="entry name" value="cNMP"/>
    <property type="match status" value="1"/>
</dbReference>
<dbReference type="InterPro" id="IPR018488">
    <property type="entry name" value="cNMP-bd_CS"/>
</dbReference>
<feature type="domain" description="Cyclic nucleotide-binding" evidence="1">
    <location>
        <begin position="26"/>
        <end position="101"/>
    </location>
</feature>
<dbReference type="SUPFAM" id="SSF51206">
    <property type="entry name" value="cAMP-binding domain-like"/>
    <property type="match status" value="1"/>
</dbReference>
<dbReference type="CDD" id="cd00038">
    <property type="entry name" value="CAP_ED"/>
    <property type="match status" value="1"/>
</dbReference>
<evidence type="ECO:0000313" key="3">
    <source>
        <dbReference type="Proteomes" id="UP000031599"/>
    </source>
</evidence>
<evidence type="ECO:0000313" key="2">
    <source>
        <dbReference type="EMBL" id="KIG16114.1"/>
    </source>
</evidence>
<protein>
    <recommendedName>
        <fullName evidence="1">Cyclic nucleotide-binding domain-containing protein</fullName>
    </recommendedName>
</protein>
<gene>
    <name evidence="2" type="ORF">DB30_04986</name>
</gene>
<sequence length="323" mass="34416">MLPTLAVLADLELEVGATSEVRKQSFAPGEIVIAAGERGDACYFILDGQARVRNGERTLSLLNPGHCFGELAVLSNAPRSATVEAEGPLVVLRVEAQRFRRWYLCHPPLESLLGTLQQMYQRPEGGLVTIHRGEHDGHPCVSSVRELANGRAMMSTQLIGRKVLILSVSGPHEGDARTVEHAGAEAPGERVGASRTLHLRGGVPVSAEIVGGVEGVDHLVARMVMGRSLREAELARFRWTGTTAAAQASSGLLCPCVGLTIAQARTLLGQDGATDLAQRCGAGSICGNCRPKLESIRNGSTHDGRDAPKLGPRQRLRRLLGRG</sequence>
<dbReference type="Gene3D" id="2.60.120.10">
    <property type="entry name" value="Jelly Rolls"/>
    <property type="match status" value="1"/>
</dbReference>
<accession>A0A0C1ZEL3</accession>
<dbReference type="InterPro" id="IPR000595">
    <property type="entry name" value="cNMP-bd_dom"/>
</dbReference>
<dbReference type="InterPro" id="IPR018490">
    <property type="entry name" value="cNMP-bd_dom_sf"/>
</dbReference>
<proteinExistence type="predicted"/>
<dbReference type="AlphaFoldDB" id="A0A0C1ZEL3"/>
<dbReference type="PRINTS" id="PR00103">
    <property type="entry name" value="CAMPKINASE"/>
</dbReference>
<dbReference type="Proteomes" id="UP000031599">
    <property type="component" value="Unassembled WGS sequence"/>
</dbReference>
<dbReference type="PANTHER" id="PTHR23011:SF28">
    <property type="entry name" value="CYCLIC NUCLEOTIDE-BINDING DOMAIN CONTAINING PROTEIN"/>
    <property type="match status" value="1"/>
</dbReference>
<dbReference type="PANTHER" id="PTHR23011">
    <property type="entry name" value="CYCLIC NUCLEOTIDE-BINDING DOMAIN CONTAINING PROTEIN"/>
    <property type="match status" value="1"/>
</dbReference>
<name>A0A0C1ZEL3_9BACT</name>
<evidence type="ECO:0000259" key="1">
    <source>
        <dbReference type="PROSITE" id="PS50042"/>
    </source>
</evidence>
<organism evidence="2 3">
    <name type="scientific">Enhygromyxa salina</name>
    <dbReference type="NCBI Taxonomy" id="215803"/>
    <lineage>
        <taxon>Bacteria</taxon>
        <taxon>Pseudomonadati</taxon>
        <taxon>Myxococcota</taxon>
        <taxon>Polyangia</taxon>
        <taxon>Nannocystales</taxon>
        <taxon>Nannocystaceae</taxon>
        <taxon>Enhygromyxa</taxon>
    </lineage>
</organism>
<dbReference type="PROSITE" id="PS00889">
    <property type="entry name" value="CNMP_BINDING_2"/>
    <property type="match status" value="1"/>
</dbReference>
<dbReference type="EMBL" id="JMCC02000043">
    <property type="protein sequence ID" value="KIG16114.1"/>
    <property type="molecule type" value="Genomic_DNA"/>
</dbReference>